<keyword evidence="3" id="KW-1185">Reference proteome</keyword>
<proteinExistence type="predicted"/>
<feature type="compositionally biased region" description="Pro residues" evidence="1">
    <location>
        <begin position="611"/>
        <end position="629"/>
    </location>
</feature>
<reference evidence="2" key="1">
    <citation type="submission" date="2021-02" db="EMBL/GenBank/DDBJ databases">
        <authorList>
            <person name="Dougan E. K."/>
            <person name="Rhodes N."/>
            <person name="Thang M."/>
            <person name="Chan C."/>
        </authorList>
    </citation>
    <scope>NUCLEOTIDE SEQUENCE</scope>
</reference>
<gene>
    <name evidence="2" type="primary">CEP1</name>
    <name evidence="2" type="ORF">SPIL2461_LOCUS6466</name>
</gene>
<dbReference type="Proteomes" id="UP000649617">
    <property type="component" value="Unassembled WGS sequence"/>
</dbReference>
<feature type="compositionally biased region" description="Low complexity" evidence="1">
    <location>
        <begin position="422"/>
        <end position="440"/>
    </location>
</feature>
<evidence type="ECO:0000313" key="2">
    <source>
        <dbReference type="EMBL" id="CAE7287798.1"/>
    </source>
</evidence>
<evidence type="ECO:0000256" key="1">
    <source>
        <dbReference type="SAM" id="MobiDB-lite"/>
    </source>
</evidence>
<dbReference type="AlphaFoldDB" id="A0A812MVT1"/>
<dbReference type="OrthoDB" id="416263at2759"/>
<protein>
    <submittedName>
        <fullName evidence="2">CEP1 protein</fullName>
    </submittedName>
</protein>
<dbReference type="EMBL" id="CAJNIZ010009768">
    <property type="protein sequence ID" value="CAE7287798.1"/>
    <property type="molecule type" value="Genomic_DNA"/>
</dbReference>
<comment type="caution">
    <text evidence="2">The sequence shown here is derived from an EMBL/GenBank/DDBJ whole genome shotgun (WGS) entry which is preliminary data.</text>
</comment>
<evidence type="ECO:0000313" key="3">
    <source>
        <dbReference type="Proteomes" id="UP000649617"/>
    </source>
</evidence>
<name>A0A812MVT1_SYMPI</name>
<organism evidence="2 3">
    <name type="scientific">Symbiodinium pilosum</name>
    <name type="common">Dinoflagellate</name>
    <dbReference type="NCBI Taxonomy" id="2952"/>
    <lineage>
        <taxon>Eukaryota</taxon>
        <taxon>Sar</taxon>
        <taxon>Alveolata</taxon>
        <taxon>Dinophyceae</taxon>
        <taxon>Suessiales</taxon>
        <taxon>Symbiodiniaceae</taxon>
        <taxon>Symbiodinium</taxon>
    </lineage>
</organism>
<feature type="region of interest" description="Disordered" evidence="1">
    <location>
        <begin position="396"/>
        <end position="655"/>
    </location>
</feature>
<feature type="compositionally biased region" description="Basic and acidic residues" evidence="1">
    <location>
        <begin position="576"/>
        <end position="600"/>
    </location>
</feature>
<feature type="compositionally biased region" description="Polar residues" evidence="1">
    <location>
        <begin position="466"/>
        <end position="475"/>
    </location>
</feature>
<accession>A0A812MVT1</accession>
<sequence>MSGEVRFTNENEAAFALLRKGCRHCSGRIPGGGEALRQVPAEQQAIVVAFLTRIAEIRRGASRRVQELGAILAKASPSWQELLVCSEALGGPDGLLAEDLKALGVPATTAVYCFHALARLEHEARVFLRENKSQRYLSIISSSTDVGIMMTELPVSLFVCHFLDKGLAEACSSSFSTEVSEETEIPSQWSKSRLAELEGVLEFGLAHEGVPSCGRFLGSRRRWTEVELCCSSRSFGRRERWSNAAMDQDRVPCSINPLVCGYMWTHGQLELARAQCLGGLALNSLRHSLRVIRSASKSAGKAKAQGPQKWSINLWVGSPSLGVGGIYESFFKRPSLACHMTLGGQPGDQTLMSLIEAIGGYRGITFDRFESVAPGTGYGTRSHGFCRKLKPLKKKWFPPEAPEPVQAPRKTSRDRSPRQTSPAARAAAAGVVGGAAAVAAVHHRRRPPPSNSPWEQPANEARQEQAKANTEQPQVPFTAPAAPAQRRVPPRPVRVPPPRPEEVEGDELAPTPKAPVPPALRARKKKELEEEDPFEPRPGLVIEAKSKPAPPSPDQVGTFEDDEPDEEKMMPPEAKSILKNELSKEGIEKAYEKERRESLPKEVPGSIPQGPFWPPPRTAPAMQPIPPRPGDTNYNYGWVPPEEKEPFSPPWPGGAPAVAVDRAEAVVEEVNDEANAVLKTAEDTLINTTAALGLSEEKKMEELRDEAAMDVTSS</sequence>